<dbReference type="Pfam" id="PF13561">
    <property type="entry name" value="adh_short_C2"/>
    <property type="match status" value="1"/>
</dbReference>
<dbReference type="PANTHER" id="PTHR43658">
    <property type="entry name" value="SHORT-CHAIN DEHYDROGENASE/REDUCTASE"/>
    <property type="match status" value="1"/>
</dbReference>
<keyword evidence="3" id="KW-1185">Reference proteome</keyword>
<gene>
    <name evidence="2" type="ORF">CUNI_LOCUS7695</name>
</gene>
<evidence type="ECO:0000256" key="1">
    <source>
        <dbReference type="ARBA" id="ARBA00023002"/>
    </source>
</evidence>
<dbReference type="InterPro" id="IPR036291">
    <property type="entry name" value="NAD(P)-bd_dom_sf"/>
</dbReference>
<dbReference type="GO" id="GO:0005739">
    <property type="term" value="C:mitochondrion"/>
    <property type="evidence" value="ECO:0007669"/>
    <property type="project" value="TreeGrafter"/>
</dbReference>
<accession>A0A8S3YY99</accession>
<reference evidence="2" key="1">
    <citation type="submission" date="2021-04" db="EMBL/GenBank/DDBJ databases">
        <authorList>
            <consortium name="Molecular Ecology Group"/>
        </authorList>
    </citation>
    <scope>NUCLEOTIDE SEQUENCE</scope>
</reference>
<dbReference type="InterPro" id="IPR002347">
    <property type="entry name" value="SDR_fam"/>
</dbReference>
<proteinExistence type="predicted"/>
<dbReference type="CDD" id="cd05369">
    <property type="entry name" value="TER_DECR_SDR_a"/>
    <property type="match status" value="1"/>
</dbReference>
<dbReference type="PANTHER" id="PTHR43658:SF8">
    <property type="entry name" value="17-BETA-HYDROXYSTEROID DEHYDROGENASE 14-RELATED"/>
    <property type="match status" value="1"/>
</dbReference>
<evidence type="ECO:0008006" key="4">
    <source>
        <dbReference type="Google" id="ProtNLM"/>
    </source>
</evidence>
<dbReference type="PRINTS" id="PR00081">
    <property type="entry name" value="GDHRDH"/>
</dbReference>
<dbReference type="GO" id="GO:0006635">
    <property type="term" value="P:fatty acid beta-oxidation"/>
    <property type="evidence" value="ECO:0007669"/>
    <property type="project" value="TreeGrafter"/>
</dbReference>
<dbReference type="EMBL" id="CAJHNH020001232">
    <property type="protein sequence ID" value="CAG5122137.1"/>
    <property type="molecule type" value="Genomic_DNA"/>
</dbReference>
<name>A0A8S3YY99_9EUPU</name>
<comment type="caution">
    <text evidence="2">The sequence shown here is derived from an EMBL/GenBank/DDBJ whole genome shotgun (WGS) entry which is preliminary data.</text>
</comment>
<dbReference type="Proteomes" id="UP000678393">
    <property type="component" value="Unassembled WGS sequence"/>
</dbReference>
<dbReference type="Gene3D" id="3.40.50.720">
    <property type="entry name" value="NAD(P)-binding Rossmann-like Domain"/>
    <property type="match status" value="1"/>
</dbReference>
<dbReference type="SUPFAM" id="SSF51735">
    <property type="entry name" value="NAD(P)-binding Rossmann-fold domains"/>
    <property type="match status" value="1"/>
</dbReference>
<dbReference type="FunFam" id="3.40.50.720:FF:000084">
    <property type="entry name" value="Short-chain dehydrogenase reductase"/>
    <property type="match status" value="1"/>
</dbReference>
<dbReference type="OrthoDB" id="1888931at2759"/>
<protein>
    <recommendedName>
        <fullName evidence="4">2,4-dienoyl-CoA reductase, mitochondrial</fullName>
    </recommendedName>
</protein>
<evidence type="ECO:0000313" key="2">
    <source>
        <dbReference type="EMBL" id="CAG5122137.1"/>
    </source>
</evidence>
<evidence type="ECO:0000313" key="3">
    <source>
        <dbReference type="Proteomes" id="UP000678393"/>
    </source>
</evidence>
<organism evidence="2 3">
    <name type="scientific">Candidula unifasciata</name>
    <dbReference type="NCBI Taxonomy" id="100452"/>
    <lineage>
        <taxon>Eukaryota</taxon>
        <taxon>Metazoa</taxon>
        <taxon>Spiralia</taxon>
        <taxon>Lophotrochozoa</taxon>
        <taxon>Mollusca</taxon>
        <taxon>Gastropoda</taxon>
        <taxon>Heterobranchia</taxon>
        <taxon>Euthyneura</taxon>
        <taxon>Panpulmonata</taxon>
        <taxon>Eupulmonata</taxon>
        <taxon>Stylommatophora</taxon>
        <taxon>Helicina</taxon>
        <taxon>Helicoidea</taxon>
        <taxon>Geomitridae</taxon>
        <taxon>Candidula</taxon>
    </lineage>
</organism>
<dbReference type="GO" id="GO:0008670">
    <property type="term" value="F:2,4-dienoyl-CoA reductase (NADPH) activity"/>
    <property type="evidence" value="ECO:0007669"/>
    <property type="project" value="TreeGrafter"/>
</dbReference>
<dbReference type="AlphaFoldDB" id="A0A8S3YY99"/>
<sequence length="334" mass="35627">MSAVGKFPCSLSRFCSLQTLKTLAERRLCTSQTLTSPEHAKYFPPKTTPMLPPGTFTGKLAFITGGATGLGKGLAFNLSQLGAKVVIASRSAERLKQTADEISSATGNPVLDLRLDVRDPAAIKSVFDELESKHGLPDIVVNNAAGNFISPSERLSANAFLTVINIVLNGTAFVTLDVGKRLIKAKKGAVFLAVSADYADSGSGFVIHSAAAKAGVEALTRSLASEWARYGMRFNAISPGPIETKGAFSRLDPTGQFMDTFIKRIPLGRLGAVEEFANLASFLVSDYSNWINGQVIRLNGGEYPCTAGLFNDLKQVSNEQWDALEAMIKSVKGS</sequence>
<keyword evidence="1" id="KW-0560">Oxidoreductase</keyword>